<evidence type="ECO:0000313" key="2">
    <source>
        <dbReference type="Proteomes" id="UP000692954"/>
    </source>
</evidence>
<dbReference type="Proteomes" id="UP000692954">
    <property type="component" value="Unassembled WGS sequence"/>
</dbReference>
<organism evidence="1 2">
    <name type="scientific">Paramecium sonneborni</name>
    <dbReference type="NCBI Taxonomy" id="65129"/>
    <lineage>
        <taxon>Eukaryota</taxon>
        <taxon>Sar</taxon>
        <taxon>Alveolata</taxon>
        <taxon>Ciliophora</taxon>
        <taxon>Intramacronucleata</taxon>
        <taxon>Oligohymenophorea</taxon>
        <taxon>Peniculida</taxon>
        <taxon>Parameciidae</taxon>
        <taxon>Paramecium</taxon>
    </lineage>
</organism>
<sequence length="78" mass="9586">MQFIILLIFLKVIFMDFNEILLKMLQVIIYRNSRRNQLWNSMKQLLIDINRKQIEGQRRIRDKQKSQNISRKFGLLFS</sequence>
<protein>
    <submittedName>
        <fullName evidence="1">Uncharacterized protein</fullName>
    </submittedName>
</protein>
<dbReference type="EMBL" id="CAJJDN010000185">
    <property type="protein sequence ID" value="CAD8128265.1"/>
    <property type="molecule type" value="Genomic_DNA"/>
</dbReference>
<keyword evidence="2" id="KW-1185">Reference proteome</keyword>
<proteinExistence type="predicted"/>
<gene>
    <name evidence="1" type="ORF">PSON_ATCC_30995.1.T1850018</name>
</gene>
<reference evidence="1" key="1">
    <citation type="submission" date="2021-01" db="EMBL/GenBank/DDBJ databases">
        <authorList>
            <consortium name="Genoscope - CEA"/>
            <person name="William W."/>
        </authorList>
    </citation>
    <scope>NUCLEOTIDE SEQUENCE</scope>
</reference>
<evidence type="ECO:0000313" key="1">
    <source>
        <dbReference type="EMBL" id="CAD8128265.1"/>
    </source>
</evidence>
<name>A0A8S1RN80_9CILI</name>
<accession>A0A8S1RN80</accession>
<comment type="caution">
    <text evidence="1">The sequence shown here is derived from an EMBL/GenBank/DDBJ whole genome shotgun (WGS) entry which is preliminary data.</text>
</comment>
<dbReference type="AlphaFoldDB" id="A0A8S1RN80"/>